<protein>
    <recommendedName>
        <fullName evidence="5">Carboxylesterase type B domain-containing protein</fullName>
    </recommendedName>
</protein>
<keyword evidence="4" id="KW-1133">Transmembrane helix</keyword>
<feature type="domain" description="Carboxylesterase type B" evidence="5">
    <location>
        <begin position="46"/>
        <end position="248"/>
    </location>
</feature>
<reference evidence="6 7" key="1">
    <citation type="submission" date="2023-02" db="EMBL/GenBank/DDBJ databases">
        <title>LHISI_Scaffold_Assembly.</title>
        <authorList>
            <person name="Stuart O.P."/>
            <person name="Cleave R."/>
            <person name="Magrath M.J.L."/>
            <person name="Mikheyev A.S."/>
        </authorList>
    </citation>
    <scope>NUCLEOTIDE SEQUENCE [LARGE SCALE GENOMIC DNA]</scope>
    <source>
        <strain evidence="6">Daus_M_001</strain>
        <tissue evidence="6">Leg muscle</tissue>
    </source>
</reference>
<feature type="compositionally biased region" description="Polar residues" evidence="3">
    <location>
        <begin position="995"/>
        <end position="1009"/>
    </location>
</feature>
<feature type="compositionally biased region" description="Polar residues" evidence="3">
    <location>
        <begin position="1082"/>
        <end position="1094"/>
    </location>
</feature>
<evidence type="ECO:0000256" key="1">
    <source>
        <dbReference type="ARBA" id="ARBA00005964"/>
    </source>
</evidence>
<comment type="caution">
    <text evidence="6">The sequence shown here is derived from an EMBL/GenBank/DDBJ whole genome shotgun (WGS) entry which is preliminary data.</text>
</comment>
<dbReference type="EMBL" id="JARBHB010000012">
    <property type="protein sequence ID" value="KAJ8870817.1"/>
    <property type="molecule type" value="Genomic_DNA"/>
</dbReference>
<evidence type="ECO:0000256" key="4">
    <source>
        <dbReference type="SAM" id="Phobius"/>
    </source>
</evidence>
<feature type="region of interest" description="Disordered" evidence="3">
    <location>
        <begin position="595"/>
        <end position="635"/>
    </location>
</feature>
<dbReference type="PANTHER" id="PTHR43903">
    <property type="entry name" value="NEUROLIGIN"/>
    <property type="match status" value="1"/>
</dbReference>
<evidence type="ECO:0000256" key="2">
    <source>
        <dbReference type="ARBA" id="ARBA00023180"/>
    </source>
</evidence>
<feature type="region of interest" description="Disordered" evidence="3">
    <location>
        <begin position="533"/>
        <end position="562"/>
    </location>
</feature>
<dbReference type="InterPro" id="IPR029058">
    <property type="entry name" value="AB_hydrolase_fold"/>
</dbReference>
<dbReference type="Pfam" id="PF00135">
    <property type="entry name" value="COesterase"/>
    <property type="match status" value="1"/>
</dbReference>
<dbReference type="InterPro" id="IPR002018">
    <property type="entry name" value="CarbesteraseB"/>
</dbReference>
<feature type="region of interest" description="Disordered" evidence="3">
    <location>
        <begin position="859"/>
        <end position="879"/>
    </location>
</feature>
<feature type="compositionally biased region" description="Polar residues" evidence="3">
    <location>
        <begin position="1110"/>
        <end position="1128"/>
    </location>
</feature>
<feature type="transmembrane region" description="Helical" evidence="4">
    <location>
        <begin position="459"/>
        <end position="484"/>
    </location>
</feature>
<keyword evidence="4" id="KW-0472">Membrane</keyword>
<feature type="compositionally biased region" description="Basic and acidic residues" evidence="3">
    <location>
        <begin position="397"/>
        <end position="430"/>
    </location>
</feature>
<accession>A0ABQ9GEJ2</accession>
<evidence type="ECO:0000256" key="3">
    <source>
        <dbReference type="SAM" id="MobiDB-lite"/>
    </source>
</evidence>
<feature type="compositionally biased region" description="Low complexity" evidence="3">
    <location>
        <begin position="1061"/>
        <end position="1081"/>
    </location>
</feature>
<keyword evidence="4" id="KW-0812">Transmembrane</keyword>
<organism evidence="6 7">
    <name type="scientific">Dryococelus australis</name>
    <dbReference type="NCBI Taxonomy" id="614101"/>
    <lineage>
        <taxon>Eukaryota</taxon>
        <taxon>Metazoa</taxon>
        <taxon>Ecdysozoa</taxon>
        <taxon>Arthropoda</taxon>
        <taxon>Hexapoda</taxon>
        <taxon>Insecta</taxon>
        <taxon>Pterygota</taxon>
        <taxon>Neoptera</taxon>
        <taxon>Polyneoptera</taxon>
        <taxon>Phasmatodea</taxon>
        <taxon>Verophasmatodea</taxon>
        <taxon>Anareolatae</taxon>
        <taxon>Phasmatidae</taxon>
        <taxon>Eurycanthinae</taxon>
        <taxon>Dryococelus</taxon>
    </lineage>
</organism>
<keyword evidence="2" id="KW-0325">Glycoprotein</keyword>
<proteinExistence type="inferred from homology"/>
<feature type="compositionally biased region" description="Polar residues" evidence="3">
    <location>
        <begin position="600"/>
        <end position="633"/>
    </location>
</feature>
<dbReference type="InterPro" id="IPR051093">
    <property type="entry name" value="Neuroligin/BSAL"/>
</dbReference>
<comment type="similarity">
    <text evidence="1">Belongs to the type-B carboxylesterase/lipase family.</text>
</comment>
<name>A0ABQ9GEJ2_9NEOP</name>
<gene>
    <name evidence="6" type="ORF">PR048_027116</name>
</gene>
<evidence type="ECO:0000313" key="6">
    <source>
        <dbReference type="EMBL" id="KAJ8870817.1"/>
    </source>
</evidence>
<feature type="region of interest" description="Disordered" evidence="3">
    <location>
        <begin position="356"/>
        <end position="454"/>
    </location>
</feature>
<dbReference type="Gene3D" id="3.40.50.1820">
    <property type="entry name" value="alpha/beta hydrolase"/>
    <property type="match status" value="1"/>
</dbReference>
<keyword evidence="7" id="KW-1185">Reference proteome</keyword>
<dbReference type="SUPFAM" id="SSF53474">
    <property type="entry name" value="alpha/beta-Hydrolases"/>
    <property type="match status" value="1"/>
</dbReference>
<sequence length="1134" mass="125951">MLKCSKQSVRREFFINKYILLYAVLELENHHLLCGEIFSYDILNKSHQRLVPRPHTLFADRYDLLYGVTELESYHLLGGVALSYGLLERERDQLLHSYFQDKFQFKPDVALAETLKEYTDWRQSQSRPMAEEHRDVLLDILSDARVVAPLVKTANFHSSANPKSYFYVFTHKSLFGDFADGRQHESIHGEELPYVFGVAVDGDDSHFHQAYNLSENLFSEAVMTFWTNFAHTGDEKGTRIYRNVEKAPTRILKKISDVIFRICREGSRTEPKDVHVNLLALYDGLDVAVNPNAPKRFSYLTHSRKEWQQYDIDWPEYDVKNQSYITLGIPPKTGHHYRKKTTSFWNEVLPKLLVNPGDVDSGSVPQISEPSYEAPKQPPEPPPRFPATTRRPLRPPSGRDKYENFYKPTEDGSKSDGVDYDGIVRSHPVDEAYFPGGKKSTQQELPQSKDKQSADSSGMALGIVIVVGVVFLVVNLSACVALYYQTHRLKAQEDIMRRRFEDADEEEYGTRRRVLALEEIVVHKHDTKEPAEGVYEAVSGKKTQQGEGESSSKRWRLSRQCSASTMDPHTKVREWIAQEIVQKCSPRFLRKAKLHHHHQQVSFEDQVPPSTSTESHPTATTSRHGMTTNSQRSRAFKKVSVAVDATPSARTASILKQTPIEVSKSLDQLGSKCVSTSMLTLSRRPSLKRCATAGENLAVASTSPTMAGSSPLEVIRRSSSINFKVYTPPLQFQNTETVPIEHHHSRSDPDKQTSSYCSQADVSKLCSAGDLAGIHLDKGGEISRSLLSTPTSQLRSFSPSTPTKHSILKNKREVENKMTSVSNLPVNINVTSRDSTEANEMCSSTDRLATIQKRNFPKVLPDFPSDQEDVPQETRELSPVQAVAAKRRSLPISGNLQLGLTPLGETGSVSQPTTPTSGSHKDIQTQTTNGRVPPPPPPRVSSTLGRKPSNNSSPVIPTTIDEPLPDKERIPFPSSPVSTSSTHIARPEPKVIIKPTTSTRKMPANQNIPRVTPKTHDYPLKPPHPTMPKQETPAAKPVSEKKVPQASSSTSGPIPVPVPKVPGSSSPKKGSAASKASKKSSGTSTDESGSNTGTVKRGKKPSDGKGEGKPQTSGGKSWYAQYSQSFLSRSKEDG</sequence>
<dbReference type="Proteomes" id="UP001159363">
    <property type="component" value="Chromosome 11"/>
</dbReference>
<feature type="compositionally biased region" description="Polar residues" evidence="3">
    <location>
        <begin position="907"/>
        <end position="930"/>
    </location>
</feature>
<evidence type="ECO:0000313" key="7">
    <source>
        <dbReference type="Proteomes" id="UP001159363"/>
    </source>
</evidence>
<evidence type="ECO:0000259" key="5">
    <source>
        <dbReference type="Pfam" id="PF00135"/>
    </source>
</evidence>
<feature type="compositionally biased region" description="Polar residues" evidence="3">
    <location>
        <begin position="940"/>
        <end position="956"/>
    </location>
</feature>
<feature type="region of interest" description="Disordered" evidence="3">
    <location>
        <begin position="895"/>
        <end position="1134"/>
    </location>
</feature>
<feature type="compositionally biased region" description="Pro residues" evidence="3">
    <location>
        <begin position="376"/>
        <end position="385"/>
    </location>
</feature>